<dbReference type="PANTHER" id="PTHR39455:SF1">
    <property type="entry name" value="CELL DIVISION PROTEIN ZAPD"/>
    <property type="match status" value="1"/>
</dbReference>
<comment type="function">
    <text evidence="5">Cell division factor that enhances FtsZ-ring assembly. Directly interacts with FtsZ and promotes bundling of FtsZ protofilaments, with a reduction in FtsZ GTPase activity.</text>
</comment>
<accession>A0ABV3RVF5</accession>
<keyword evidence="7" id="KW-1185">Reference proteome</keyword>
<evidence type="ECO:0000313" key="7">
    <source>
        <dbReference type="Proteomes" id="UP001556636"/>
    </source>
</evidence>
<comment type="subcellular location">
    <subcellularLocation>
        <location evidence="5">Cytoplasm</location>
    </subcellularLocation>
    <text evidence="5">Localizes to mid-cell in an FtsZ-dependent manner.</text>
</comment>
<comment type="subunit">
    <text evidence="5">Interacts with FtsZ.</text>
</comment>
<dbReference type="RefSeq" id="WP_235013319.1">
    <property type="nucleotide sequence ID" value="NZ_JBAKFG010000001.1"/>
</dbReference>
<dbReference type="HAMAP" id="MF_01092">
    <property type="entry name" value="ZapD"/>
    <property type="match status" value="1"/>
</dbReference>
<evidence type="ECO:0000313" key="6">
    <source>
        <dbReference type="EMBL" id="MEX0372086.1"/>
    </source>
</evidence>
<organism evidence="6 7">
    <name type="scientific">Spiribacter roseus</name>
    <dbReference type="NCBI Taxonomy" id="1855875"/>
    <lineage>
        <taxon>Bacteria</taxon>
        <taxon>Pseudomonadati</taxon>
        <taxon>Pseudomonadota</taxon>
        <taxon>Gammaproteobacteria</taxon>
        <taxon>Chromatiales</taxon>
        <taxon>Ectothiorhodospiraceae</taxon>
        <taxon>Spiribacter</taxon>
    </lineage>
</organism>
<evidence type="ECO:0000256" key="5">
    <source>
        <dbReference type="HAMAP-Rule" id="MF_01092"/>
    </source>
</evidence>
<name>A0ABV3RVF5_9GAMM</name>
<dbReference type="Gene3D" id="2.60.440.10">
    <property type="entry name" value="YacF-like domains"/>
    <property type="match status" value="1"/>
</dbReference>
<evidence type="ECO:0000256" key="1">
    <source>
        <dbReference type="ARBA" id="ARBA00022490"/>
    </source>
</evidence>
<dbReference type="GO" id="GO:0051301">
    <property type="term" value="P:cell division"/>
    <property type="evidence" value="ECO:0007669"/>
    <property type="project" value="UniProtKB-KW"/>
</dbReference>
<sequence length="262" mass="29917">MDTTSSGTDLMIYEYPLNERMRTFLRLEFLFKNLRFGRSGDSPWHTRAAVDALLDITALLTRSDVRSELQKELERILASLEKLQARPEVDERRLEPVLAECRDVATELREAPTGIPAIVRNNEFLTSIEQRAGVPGGTCAFDLPGYHLWLESDSAHRRDLLEQWHGAFRLMDQGTALVLRLLRESADPVDEVADSGSFQASLDRATPYQMLRVRLPRSIQCYPEVSGSRHFCNIRFLEQPVQGERPQQVNDDVSFILERCAI</sequence>
<dbReference type="Gene3D" id="1.10.3900.10">
    <property type="entry name" value="YacF-like"/>
    <property type="match status" value="1"/>
</dbReference>
<proteinExistence type="inferred from homology"/>
<dbReference type="Proteomes" id="UP001556636">
    <property type="component" value="Unassembled WGS sequence"/>
</dbReference>
<dbReference type="Pfam" id="PF07072">
    <property type="entry name" value="ZapD"/>
    <property type="match status" value="1"/>
</dbReference>
<evidence type="ECO:0000256" key="4">
    <source>
        <dbReference type="ARBA" id="ARBA00023306"/>
    </source>
</evidence>
<dbReference type="InterPro" id="IPR036268">
    <property type="entry name" value="ZapD_sf"/>
</dbReference>
<dbReference type="NCBIfam" id="NF003656">
    <property type="entry name" value="PRK05287.1-4"/>
    <property type="match status" value="1"/>
</dbReference>
<comment type="similarity">
    <text evidence="5">Belongs to the ZapD family.</text>
</comment>
<keyword evidence="3 5" id="KW-0717">Septation</keyword>
<reference evidence="6 7" key="1">
    <citation type="submission" date="2024-02" db="EMBL/GenBank/DDBJ databases">
        <title>New especies of Spiribacter isolated from saline water.</title>
        <authorList>
            <person name="Leon M.J."/>
            <person name="De La Haba R."/>
            <person name="Sanchez-Porro C."/>
            <person name="Ventosa A."/>
        </authorList>
    </citation>
    <scope>NUCLEOTIDE SEQUENCE [LARGE SCALE GENOMIC DNA]</scope>
    <source>
        <strain evidence="7">ag22IC6-196</strain>
    </source>
</reference>
<protein>
    <recommendedName>
        <fullName evidence="5">Cell division protein ZapD</fullName>
    </recommendedName>
    <alternativeName>
        <fullName evidence="5">Z ring-associated protein D</fullName>
    </alternativeName>
</protein>
<dbReference type="PANTHER" id="PTHR39455">
    <property type="entry name" value="CELL DIVISION PROTEIN ZAPD"/>
    <property type="match status" value="1"/>
</dbReference>
<keyword evidence="1 5" id="KW-0963">Cytoplasm</keyword>
<dbReference type="InterPro" id="IPR009777">
    <property type="entry name" value="ZapD"/>
</dbReference>
<dbReference type="EMBL" id="JBAKFG010000001">
    <property type="protein sequence ID" value="MEX0372086.1"/>
    <property type="molecule type" value="Genomic_DNA"/>
</dbReference>
<keyword evidence="2 5" id="KW-0132">Cell division</keyword>
<keyword evidence="4 5" id="KW-0131">Cell cycle</keyword>
<dbReference type="SUPFAM" id="SSF160950">
    <property type="entry name" value="YacF-like"/>
    <property type="match status" value="1"/>
</dbReference>
<evidence type="ECO:0000256" key="3">
    <source>
        <dbReference type="ARBA" id="ARBA00023210"/>
    </source>
</evidence>
<evidence type="ECO:0000256" key="2">
    <source>
        <dbReference type="ARBA" id="ARBA00022618"/>
    </source>
</evidence>
<gene>
    <name evidence="5 6" type="primary">zapD</name>
    <name evidence="6" type="ORF">V6X51_01390</name>
</gene>
<comment type="caution">
    <text evidence="6">The sequence shown here is derived from an EMBL/GenBank/DDBJ whole genome shotgun (WGS) entry which is preliminary data.</text>
</comment>
<dbReference type="InterPro" id="IPR027462">
    <property type="entry name" value="ZapD_C"/>
</dbReference>